<protein>
    <submittedName>
        <fullName evidence="1">Uncharacterized protein</fullName>
    </submittedName>
</protein>
<proteinExistence type="predicted"/>
<reference evidence="1" key="1">
    <citation type="submission" date="2022-12" db="EMBL/GenBank/DDBJ databases">
        <authorList>
            <person name="Alioto T."/>
            <person name="Alioto T."/>
            <person name="Gomez Garrido J."/>
        </authorList>
    </citation>
    <scope>NUCLEOTIDE SEQUENCE</scope>
</reference>
<gene>
    <name evidence="1" type="ORF">PODLI_1B023756</name>
</gene>
<dbReference type="EMBL" id="OX395130">
    <property type="protein sequence ID" value="CAI5774371.1"/>
    <property type="molecule type" value="Genomic_DNA"/>
</dbReference>
<name>A0AA35P3P0_9SAUR</name>
<dbReference type="Proteomes" id="UP001178461">
    <property type="component" value="Chromosome 5"/>
</dbReference>
<feature type="non-terminal residue" evidence="1">
    <location>
        <position position="62"/>
    </location>
</feature>
<accession>A0AA35P3P0</accession>
<sequence>MGPGKRNSGMWLREAGSPLKETHRLGNLPARGWCCQLIVTLEAACLIWSQIIGLSSSRLSAR</sequence>
<organism evidence="1 2">
    <name type="scientific">Podarcis lilfordi</name>
    <name type="common">Lilford's wall lizard</name>
    <dbReference type="NCBI Taxonomy" id="74358"/>
    <lineage>
        <taxon>Eukaryota</taxon>
        <taxon>Metazoa</taxon>
        <taxon>Chordata</taxon>
        <taxon>Craniata</taxon>
        <taxon>Vertebrata</taxon>
        <taxon>Euteleostomi</taxon>
        <taxon>Lepidosauria</taxon>
        <taxon>Squamata</taxon>
        <taxon>Bifurcata</taxon>
        <taxon>Unidentata</taxon>
        <taxon>Episquamata</taxon>
        <taxon>Laterata</taxon>
        <taxon>Lacertibaenia</taxon>
        <taxon>Lacertidae</taxon>
        <taxon>Podarcis</taxon>
    </lineage>
</organism>
<evidence type="ECO:0000313" key="2">
    <source>
        <dbReference type="Proteomes" id="UP001178461"/>
    </source>
</evidence>
<keyword evidence="2" id="KW-1185">Reference proteome</keyword>
<evidence type="ECO:0000313" key="1">
    <source>
        <dbReference type="EMBL" id="CAI5774371.1"/>
    </source>
</evidence>
<dbReference type="AlphaFoldDB" id="A0AA35P3P0"/>